<dbReference type="InterPro" id="IPR050697">
    <property type="entry name" value="Adenylyl/Guanylyl_Cyclase_3/4"/>
</dbReference>
<evidence type="ECO:0000256" key="1">
    <source>
        <dbReference type="SAM" id="Phobius"/>
    </source>
</evidence>
<keyword evidence="1" id="KW-0472">Membrane</keyword>
<keyword evidence="1" id="KW-0812">Transmembrane</keyword>
<feature type="transmembrane region" description="Helical" evidence="1">
    <location>
        <begin position="360"/>
        <end position="377"/>
    </location>
</feature>
<organism evidence="3 4">
    <name type="scientific">candidate division CSSED10-310 bacterium</name>
    <dbReference type="NCBI Taxonomy" id="2855610"/>
    <lineage>
        <taxon>Bacteria</taxon>
        <taxon>Bacteria division CSSED10-310</taxon>
    </lineage>
</organism>
<dbReference type="Pfam" id="PF00211">
    <property type="entry name" value="Guanylate_cyc"/>
    <property type="match status" value="1"/>
</dbReference>
<dbReference type="Gene3D" id="3.30.70.1230">
    <property type="entry name" value="Nucleotide cyclase"/>
    <property type="match status" value="1"/>
</dbReference>
<comment type="caution">
    <text evidence="3">The sequence shown here is derived from an EMBL/GenBank/DDBJ whole genome shotgun (WGS) entry which is preliminary data.</text>
</comment>
<name>A0ABV6Z311_UNCC1</name>
<dbReference type="Proteomes" id="UP001594351">
    <property type="component" value="Unassembled WGS sequence"/>
</dbReference>
<keyword evidence="1" id="KW-1133">Transmembrane helix</keyword>
<evidence type="ECO:0000259" key="2">
    <source>
        <dbReference type="PROSITE" id="PS50125"/>
    </source>
</evidence>
<protein>
    <submittedName>
        <fullName evidence="3">CHASE2 domain-containing protein</fullName>
    </submittedName>
</protein>
<dbReference type="PROSITE" id="PS50125">
    <property type="entry name" value="GUANYLATE_CYCLASE_2"/>
    <property type="match status" value="1"/>
</dbReference>
<dbReference type="Pfam" id="PF05226">
    <property type="entry name" value="CHASE2"/>
    <property type="match status" value="1"/>
</dbReference>
<accession>A0ABV6Z311</accession>
<dbReference type="SMART" id="SM00044">
    <property type="entry name" value="CYCc"/>
    <property type="match status" value="1"/>
</dbReference>
<dbReference type="InterPro" id="IPR029787">
    <property type="entry name" value="Nucleotide_cyclase"/>
</dbReference>
<proteinExistence type="predicted"/>
<feature type="transmembrane region" description="Helical" evidence="1">
    <location>
        <begin position="327"/>
        <end position="354"/>
    </location>
</feature>
<reference evidence="3 4" key="1">
    <citation type="submission" date="2024-09" db="EMBL/GenBank/DDBJ databases">
        <title>Laminarin stimulates single cell rates of sulfate reduction while oxygen inhibits transcriptomic activity in coastal marine sediment.</title>
        <authorList>
            <person name="Lindsay M."/>
            <person name="Orcutt B."/>
            <person name="Emerson D."/>
            <person name="Stepanauskas R."/>
            <person name="D'Angelo T."/>
        </authorList>
    </citation>
    <scope>NUCLEOTIDE SEQUENCE [LARGE SCALE GENOMIC DNA]</scope>
    <source>
        <strain evidence="3">SAG AM-311-K15</strain>
    </source>
</reference>
<feature type="domain" description="Guanylate cyclase" evidence="2">
    <location>
        <begin position="418"/>
        <end position="551"/>
    </location>
</feature>
<keyword evidence="4" id="KW-1185">Reference proteome</keyword>
<dbReference type="SMART" id="SM01080">
    <property type="entry name" value="CHASE2"/>
    <property type="match status" value="1"/>
</dbReference>
<dbReference type="EMBL" id="JBHPBY010000374">
    <property type="protein sequence ID" value="MFC1852831.1"/>
    <property type="molecule type" value="Genomic_DNA"/>
</dbReference>
<feature type="transmembrane region" description="Helical" evidence="1">
    <location>
        <begin position="12"/>
        <end position="33"/>
    </location>
</feature>
<sequence length="606" mass="68764">MAQQPLPHWVKKYFPLMLALIVAFSLIFSRPLWQNLELNATDFRFRMLNHFDSQTHEASGEVIVVGMEENYLKKKPLIFWYPEIGQFLLKMQEYGAAVVGLDFLPVHSLGQKMTNAAQSILDPAKLAEYEVLLSDLGDSADNSILRPIILISNTVHLVHAIEAKNMPFYYQSLAFTRNYSLSLINLNLDPDQIVRRQNLDYENNLKYFSYAIFQALKQKSCSFDPININFLIDLKTIPYVKFSDIVEGKTPGLDFSGKAVILGYIGQYEDVHPTPLGRLSGSFIHALVVETLLSDKKLTDIPSGVAIAIIIIFTFSGYFISLKFKPLLAVLFIFMLMLLYLGLCFIVFTASYIVPVLPQILAPVIVLTFMYPYRYFLEEREKKRIYNLFGYYIDKNIISDLLQKGEASLSKGEHKDICVLFLDIRDFTALSHAAQTEDIVRFLNFFFEKVTEIIMDQGGFVNKFLGDGLLAFFGTGENPARNALKASRMILEQIEHMNQKDVIVNLTDDTWRLSIGIGLHYGDVIMGNIGSEKKMDFTVIGEAVNIASRIETLTKKTNQPILLSKAVFTMNKDEPDLEFIGEFDIRGIEEKMSIYACLANSDNAIS</sequence>
<evidence type="ECO:0000313" key="3">
    <source>
        <dbReference type="EMBL" id="MFC1852831.1"/>
    </source>
</evidence>
<dbReference type="PANTHER" id="PTHR43081">
    <property type="entry name" value="ADENYLATE CYCLASE, TERMINAL-DIFFERENTIATION SPECIFIC-RELATED"/>
    <property type="match status" value="1"/>
</dbReference>
<dbReference type="InterPro" id="IPR007890">
    <property type="entry name" value="CHASE2"/>
</dbReference>
<dbReference type="CDD" id="cd07302">
    <property type="entry name" value="CHD"/>
    <property type="match status" value="1"/>
</dbReference>
<dbReference type="SUPFAM" id="SSF55073">
    <property type="entry name" value="Nucleotide cyclase"/>
    <property type="match status" value="1"/>
</dbReference>
<gene>
    <name evidence="3" type="ORF">ACFL27_21750</name>
</gene>
<feature type="transmembrane region" description="Helical" evidence="1">
    <location>
        <begin position="301"/>
        <end position="320"/>
    </location>
</feature>
<dbReference type="InterPro" id="IPR001054">
    <property type="entry name" value="A/G_cyclase"/>
</dbReference>
<evidence type="ECO:0000313" key="4">
    <source>
        <dbReference type="Proteomes" id="UP001594351"/>
    </source>
</evidence>
<dbReference type="PANTHER" id="PTHR43081:SF1">
    <property type="entry name" value="ADENYLATE CYCLASE, TERMINAL-DIFFERENTIATION SPECIFIC"/>
    <property type="match status" value="1"/>
</dbReference>